<dbReference type="Pfam" id="PF02798">
    <property type="entry name" value="GST_N"/>
    <property type="match status" value="1"/>
</dbReference>
<evidence type="ECO:0000313" key="2">
    <source>
        <dbReference type="EMBL" id="GME71266.1"/>
    </source>
</evidence>
<dbReference type="PANTHER" id="PTHR43986:SF1">
    <property type="entry name" value="ELONGATION FACTOR 1-GAMMA"/>
    <property type="match status" value="1"/>
</dbReference>
<organism evidence="2 3">
    <name type="scientific">Candida boidinii</name>
    <name type="common">Yeast</name>
    <dbReference type="NCBI Taxonomy" id="5477"/>
    <lineage>
        <taxon>Eukaryota</taxon>
        <taxon>Fungi</taxon>
        <taxon>Dikarya</taxon>
        <taxon>Ascomycota</taxon>
        <taxon>Saccharomycotina</taxon>
        <taxon>Pichiomycetes</taxon>
        <taxon>Pichiales</taxon>
        <taxon>Pichiaceae</taxon>
        <taxon>Ogataea</taxon>
        <taxon>Ogataea/Candida clade</taxon>
    </lineage>
</organism>
<dbReference type="GO" id="GO:0005634">
    <property type="term" value="C:nucleus"/>
    <property type="evidence" value="ECO:0007669"/>
    <property type="project" value="TreeGrafter"/>
</dbReference>
<dbReference type="InterPro" id="IPR036282">
    <property type="entry name" value="Glutathione-S-Trfase_C_sf"/>
</dbReference>
<dbReference type="Pfam" id="PF14497">
    <property type="entry name" value="GST_C_3"/>
    <property type="match status" value="1"/>
</dbReference>
<dbReference type="PANTHER" id="PTHR43986">
    <property type="entry name" value="ELONGATION FACTOR 1-GAMMA"/>
    <property type="match status" value="1"/>
</dbReference>
<comment type="caution">
    <text evidence="2">The sequence shown here is derived from an EMBL/GenBank/DDBJ whole genome shotgun (WGS) entry which is preliminary data.</text>
</comment>
<dbReference type="SUPFAM" id="SSF47616">
    <property type="entry name" value="GST C-terminal domain-like"/>
    <property type="match status" value="1"/>
</dbReference>
<gene>
    <name evidence="2" type="ORF">Cboi02_000314700</name>
</gene>
<sequence length="219" mass="24423">MSLGTYYSNGGSARSTIIEDVIDYFKLDVEVKLKSDTPNYTDLFPLGKTPAFITSDGVKFHELLAVLPYVLKLAGKEGEGLLGKTEIEKTLVMSFLSFINTDLMSAAVKPYLVSIGYIPYDEAVISQALKDSYSYLKYLDDILAKSKYFTNSEAPNMADFYFVKFLCMLSNDLYSEECAAKFPHVNNLIQDVANNFELSKKVKGTKPTPNKLSFDAISK</sequence>
<reference evidence="2" key="1">
    <citation type="submission" date="2023-04" db="EMBL/GenBank/DDBJ databases">
        <title>Candida boidinii NBRC 10035.</title>
        <authorList>
            <person name="Ichikawa N."/>
            <person name="Sato H."/>
            <person name="Tonouchi N."/>
        </authorList>
    </citation>
    <scope>NUCLEOTIDE SEQUENCE</scope>
    <source>
        <strain evidence="2">NBRC 10035</strain>
    </source>
</reference>
<evidence type="ECO:0000259" key="1">
    <source>
        <dbReference type="PROSITE" id="PS50405"/>
    </source>
</evidence>
<dbReference type="InterPro" id="IPR036249">
    <property type="entry name" value="Thioredoxin-like_sf"/>
</dbReference>
<dbReference type="GO" id="GO:0006414">
    <property type="term" value="P:translational elongation"/>
    <property type="evidence" value="ECO:0007669"/>
    <property type="project" value="TreeGrafter"/>
</dbReference>
<dbReference type="InterPro" id="IPR004045">
    <property type="entry name" value="Glutathione_S-Trfase_N"/>
</dbReference>
<dbReference type="GO" id="GO:0005737">
    <property type="term" value="C:cytoplasm"/>
    <property type="evidence" value="ECO:0007669"/>
    <property type="project" value="TreeGrafter"/>
</dbReference>
<feature type="domain" description="GST C-terminal" evidence="1">
    <location>
        <begin position="85"/>
        <end position="214"/>
    </location>
</feature>
<dbReference type="Gene3D" id="1.20.1050.10">
    <property type="match status" value="1"/>
</dbReference>
<proteinExistence type="predicted"/>
<dbReference type="InterPro" id="IPR010987">
    <property type="entry name" value="Glutathione-S-Trfase_C-like"/>
</dbReference>
<dbReference type="InterPro" id="IPR050802">
    <property type="entry name" value="EF-GSTs"/>
</dbReference>
<dbReference type="PROSITE" id="PS50405">
    <property type="entry name" value="GST_CTER"/>
    <property type="match status" value="1"/>
</dbReference>
<dbReference type="SUPFAM" id="SSF52833">
    <property type="entry name" value="Thioredoxin-like"/>
    <property type="match status" value="1"/>
</dbReference>
<dbReference type="EMBL" id="BSXN01001043">
    <property type="protein sequence ID" value="GME71266.1"/>
    <property type="molecule type" value="Genomic_DNA"/>
</dbReference>
<name>A0A9W6T1M6_CANBO</name>
<dbReference type="FunFam" id="3.40.30.10:FF:000142">
    <property type="entry name" value="Elongation factor 1 gamma"/>
    <property type="match status" value="1"/>
</dbReference>
<dbReference type="AlphaFoldDB" id="A0A9W6T1M6"/>
<evidence type="ECO:0000313" key="3">
    <source>
        <dbReference type="Proteomes" id="UP001165120"/>
    </source>
</evidence>
<dbReference type="Gene3D" id="3.40.30.10">
    <property type="entry name" value="Glutaredoxin"/>
    <property type="match status" value="1"/>
</dbReference>
<accession>A0A9W6T1M6</accession>
<dbReference type="InterPro" id="IPR004046">
    <property type="entry name" value="GST_C"/>
</dbReference>
<dbReference type="Proteomes" id="UP001165120">
    <property type="component" value="Unassembled WGS sequence"/>
</dbReference>
<keyword evidence="3" id="KW-1185">Reference proteome</keyword>
<protein>
    <submittedName>
        <fullName evidence="2">Unnamed protein product</fullName>
    </submittedName>
</protein>